<feature type="region of interest" description="Disordered" evidence="7">
    <location>
        <begin position="53"/>
        <end position="79"/>
    </location>
</feature>
<dbReference type="PROSITE" id="PS50903">
    <property type="entry name" value="RUBREDOXIN_LIKE"/>
    <property type="match status" value="2"/>
</dbReference>
<sequence>MAKYQCPDCGYIYDEADGDPHEGFGPGTPWSEVPESWSCPDCAVRDKIDFTPIDGGSQAAEVGASTPITPDGSTTTSAAPGAPFRKWVCITCGHIYDEATGDQHEGFAVGTRFEEIPDDWCCPDCGASKGDYVLVRD</sequence>
<feature type="compositionally biased region" description="Polar residues" evidence="7">
    <location>
        <begin position="66"/>
        <end position="78"/>
    </location>
</feature>
<dbReference type="PANTHER" id="PTHR47627">
    <property type="entry name" value="RUBREDOXIN"/>
    <property type="match status" value="1"/>
</dbReference>
<feature type="domain" description="Rubredoxin-like" evidence="8">
    <location>
        <begin position="84"/>
        <end position="135"/>
    </location>
</feature>
<proteinExistence type="inferred from homology"/>
<comment type="similarity">
    <text evidence="6">Belongs to the rubredoxin family.</text>
</comment>
<evidence type="ECO:0000313" key="9">
    <source>
        <dbReference type="EMBL" id="NVD27221.1"/>
    </source>
</evidence>
<keyword evidence="2" id="KW-0813">Transport</keyword>
<evidence type="ECO:0000256" key="6">
    <source>
        <dbReference type="RuleBase" id="RU003820"/>
    </source>
</evidence>
<dbReference type="InterPro" id="IPR024934">
    <property type="entry name" value="Rubredoxin-like_dom"/>
</dbReference>
<gene>
    <name evidence="9" type="ORF">HUO14_04770</name>
</gene>
<dbReference type="RefSeq" id="WP_100092259.1">
    <property type="nucleotide sequence ID" value="NZ_JABWMH010000002.1"/>
</dbReference>
<accession>A0ABX2N0U1</accession>
<dbReference type="PANTHER" id="PTHR47627:SF1">
    <property type="entry name" value="RUBREDOXIN-1-RELATED"/>
    <property type="match status" value="1"/>
</dbReference>
<dbReference type="CDD" id="cd00730">
    <property type="entry name" value="rubredoxin"/>
    <property type="match status" value="2"/>
</dbReference>
<evidence type="ECO:0000256" key="4">
    <source>
        <dbReference type="ARBA" id="ARBA00022982"/>
    </source>
</evidence>
<dbReference type="Gene3D" id="2.20.28.10">
    <property type="match status" value="2"/>
</dbReference>
<organism evidence="9 10">
    <name type="scientific">Parasphingorhabdus flavimaris</name>
    <dbReference type="NCBI Taxonomy" id="266812"/>
    <lineage>
        <taxon>Bacteria</taxon>
        <taxon>Pseudomonadati</taxon>
        <taxon>Pseudomonadota</taxon>
        <taxon>Alphaproteobacteria</taxon>
        <taxon>Sphingomonadales</taxon>
        <taxon>Sphingomonadaceae</taxon>
        <taxon>Parasphingorhabdus</taxon>
    </lineage>
</organism>
<evidence type="ECO:0000259" key="8">
    <source>
        <dbReference type="PROSITE" id="PS50903"/>
    </source>
</evidence>
<evidence type="ECO:0000256" key="3">
    <source>
        <dbReference type="ARBA" id="ARBA00022723"/>
    </source>
</evidence>
<evidence type="ECO:0000313" key="10">
    <source>
        <dbReference type="Proteomes" id="UP000652427"/>
    </source>
</evidence>
<keyword evidence="5 6" id="KW-0408">Iron</keyword>
<protein>
    <recommendedName>
        <fullName evidence="6">Rubredoxin</fullName>
    </recommendedName>
</protein>
<evidence type="ECO:0000256" key="2">
    <source>
        <dbReference type="ARBA" id="ARBA00022448"/>
    </source>
</evidence>
<dbReference type="Proteomes" id="UP000652427">
    <property type="component" value="Unassembled WGS sequence"/>
</dbReference>
<reference evidence="9 10" key="1">
    <citation type="submission" date="2020-06" db="EMBL/GenBank/DDBJ databases">
        <authorList>
            <person name="Kim S.-J."/>
            <person name="Park S.-J."/>
        </authorList>
    </citation>
    <scope>NUCLEOTIDE SEQUENCE [LARGE SCALE GENOMIC DNA]</scope>
    <source>
        <strain evidence="9 10">SW-151</strain>
    </source>
</reference>
<comment type="cofactor">
    <cofactor evidence="1 6">
        <name>Fe(3+)</name>
        <dbReference type="ChEBI" id="CHEBI:29034"/>
    </cofactor>
</comment>
<keyword evidence="4 6" id="KW-0249">Electron transport</keyword>
<dbReference type="Pfam" id="PF00301">
    <property type="entry name" value="Rubredoxin"/>
    <property type="match status" value="2"/>
</dbReference>
<evidence type="ECO:0000256" key="5">
    <source>
        <dbReference type="ARBA" id="ARBA00023004"/>
    </source>
</evidence>
<dbReference type="PROSITE" id="PS00202">
    <property type="entry name" value="RUBREDOXIN"/>
    <property type="match status" value="2"/>
</dbReference>
<keyword evidence="10" id="KW-1185">Reference proteome</keyword>
<feature type="domain" description="Rubredoxin-like" evidence="8">
    <location>
        <begin position="1"/>
        <end position="53"/>
    </location>
</feature>
<dbReference type="EMBL" id="JABWMH010000002">
    <property type="protein sequence ID" value="NVD27221.1"/>
    <property type="molecule type" value="Genomic_DNA"/>
</dbReference>
<dbReference type="PRINTS" id="PR00163">
    <property type="entry name" value="RUBREDOXIN"/>
</dbReference>
<evidence type="ECO:0000256" key="7">
    <source>
        <dbReference type="SAM" id="MobiDB-lite"/>
    </source>
</evidence>
<dbReference type="InterPro" id="IPR050526">
    <property type="entry name" value="Rubredoxin_ET"/>
</dbReference>
<keyword evidence="3 6" id="KW-0479">Metal-binding</keyword>
<evidence type="ECO:0000256" key="1">
    <source>
        <dbReference type="ARBA" id="ARBA00001965"/>
    </source>
</evidence>
<dbReference type="InterPro" id="IPR024935">
    <property type="entry name" value="Rubredoxin_dom"/>
</dbReference>
<comment type="caution">
    <text evidence="9">The sequence shown here is derived from an EMBL/GenBank/DDBJ whole genome shotgun (WGS) entry which is preliminary data.</text>
</comment>
<dbReference type="SUPFAM" id="SSF57802">
    <property type="entry name" value="Rubredoxin-like"/>
    <property type="match status" value="2"/>
</dbReference>
<dbReference type="InterPro" id="IPR018527">
    <property type="entry name" value="Rubredoxin_Fe_BS"/>
</dbReference>
<name>A0ABX2N0U1_9SPHN</name>